<dbReference type="Pfam" id="PF00892">
    <property type="entry name" value="EamA"/>
    <property type="match status" value="2"/>
</dbReference>
<evidence type="ECO:0000256" key="4">
    <source>
        <dbReference type="ARBA" id="ARBA00023136"/>
    </source>
</evidence>
<proteinExistence type="predicted"/>
<accession>A0A6G7CQT9</accession>
<dbReference type="InterPro" id="IPR037185">
    <property type="entry name" value="EmrE-like"/>
</dbReference>
<gene>
    <name evidence="7" type="ORF">G5S32_21155</name>
</gene>
<feature type="transmembrane region" description="Helical" evidence="5">
    <location>
        <begin position="117"/>
        <end position="135"/>
    </location>
</feature>
<evidence type="ECO:0000256" key="2">
    <source>
        <dbReference type="ARBA" id="ARBA00022692"/>
    </source>
</evidence>
<feature type="transmembrane region" description="Helical" evidence="5">
    <location>
        <begin position="269"/>
        <end position="288"/>
    </location>
</feature>
<dbReference type="InterPro" id="IPR050638">
    <property type="entry name" value="AA-Vitamin_Transporters"/>
</dbReference>
<feature type="domain" description="EamA" evidence="6">
    <location>
        <begin position="7"/>
        <end position="130"/>
    </location>
</feature>
<dbReference type="AlphaFoldDB" id="A0A6G7CQT9"/>
<dbReference type="Proteomes" id="UP000503003">
    <property type="component" value="Chromosome 2"/>
</dbReference>
<dbReference type="RefSeq" id="WP_165314102.1">
    <property type="nucleotide sequence ID" value="NZ_CP049332.1"/>
</dbReference>
<feature type="transmembrane region" description="Helical" evidence="5">
    <location>
        <begin position="141"/>
        <end position="162"/>
    </location>
</feature>
<dbReference type="PANTHER" id="PTHR32322:SF9">
    <property type="entry name" value="AMINO-ACID METABOLITE EFFLUX PUMP-RELATED"/>
    <property type="match status" value="1"/>
</dbReference>
<feature type="domain" description="EamA" evidence="6">
    <location>
        <begin position="145"/>
        <end position="286"/>
    </location>
</feature>
<protein>
    <submittedName>
        <fullName evidence="7">EamA family transporter</fullName>
    </submittedName>
</protein>
<dbReference type="InterPro" id="IPR000620">
    <property type="entry name" value="EamA_dom"/>
</dbReference>
<dbReference type="KEGG" id="vzi:G5S32_21155"/>
<sequence length="305" mass="33299">MSFRDRFLALAIVLVWGVNFVVIKVGLQGMPPMLLAGLRFAFVVFPAIFFIKHPQVPIKWLAAYGLTINFLQFSLLFWALKVGMAAGLASLLLQAQAFITLAFGVLLLKEKIRVHNVIAVTVAGAGIYLLAAAQGHDSTSLTLFTLVLILGAAAFWALGNIVNKVIMQTYPVPTMSLIVWSALVPMVSFFISSYVIEGPALIAESLVNIKWHNVFSIAYLSLLATILGYGGWSYLLSRYETSMVAPLSLLVPVFGLLSAWILLGESLSLYQIIGVVVIAVGLVINVFGKNWFGHRRQIATTIIDK</sequence>
<dbReference type="GO" id="GO:0016020">
    <property type="term" value="C:membrane"/>
    <property type="evidence" value="ECO:0007669"/>
    <property type="project" value="UniProtKB-SubCell"/>
</dbReference>
<feature type="transmembrane region" description="Helical" evidence="5">
    <location>
        <begin position="7"/>
        <end position="27"/>
    </location>
</feature>
<keyword evidence="3 5" id="KW-1133">Transmembrane helix</keyword>
<evidence type="ECO:0000313" key="8">
    <source>
        <dbReference type="Proteomes" id="UP000503003"/>
    </source>
</evidence>
<name>A0A6G7CQT9_9VIBR</name>
<reference evidence="7 8" key="1">
    <citation type="submission" date="2020-02" db="EMBL/GenBank/DDBJ databases">
        <title>A complete genome of a marine bacterium Vibrio sp. ZWAL4003 isolated from the mangrove sediment with the ability to degrade polysaccharides.</title>
        <authorList>
            <person name="Wu J."/>
            <person name="Qu W."/>
            <person name="Zeng R."/>
        </authorList>
    </citation>
    <scope>NUCLEOTIDE SEQUENCE [LARGE SCALE GENOMIC DNA]</scope>
    <source>
        <strain evidence="7 8">ZWAL4003</strain>
    </source>
</reference>
<feature type="transmembrane region" description="Helical" evidence="5">
    <location>
        <begin position="86"/>
        <end position="108"/>
    </location>
</feature>
<organism evidence="7 8">
    <name type="scientific">Vibrio ziniensis</name>
    <dbReference type="NCBI Taxonomy" id="2711221"/>
    <lineage>
        <taxon>Bacteria</taxon>
        <taxon>Pseudomonadati</taxon>
        <taxon>Pseudomonadota</taxon>
        <taxon>Gammaproteobacteria</taxon>
        <taxon>Vibrionales</taxon>
        <taxon>Vibrionaceae</taxon>
        <taxon>Vibrio</taxon>
    </lineage>
</organism>
<keyword evidence="8" id="KW-1185">Reference proteome</keyword>
<dbReference type="EMBL" id="CP049332">
    <property type="protein sequence ID" value="QIH44450.1"/>
    <property type="molecule type" value="Genomic_DNA"/>
</dbReference>
<evidence type="ECO:0000256" key="5">
    <source>
        <dbReference type="SAM" id="Phobius"/>
    </source>
</evidence>
<keyword evidence="2 5" id="KW-0812">Transmembrane</keyword>
<keyword evidence="4 5" id="KW-0472">Membrane</keyword>
<feature type="transmembrane region" description="Helical" evidence="5">
    <location>
        <begin position="174"/>
        <end position="196"/>
    </location>
</feature>
<feature type="transmembrane region" description="Helical" evidence="5">
    <location>
        <begin position="216"/>
        <end position="236"/>
    </location>
</feature>
<evidence type="ECO:0000256" key="1">
    <source>
        <dbReference type="ARBA" id="ARBA00004141"/>
    </source>
</evidence>
<evidence type="ECO:0000259" key="6">
    <source>
        <dbReference type="Pfam" id="PF00892"/>
    </source>
</evidence>
<evidence type="ECO:0000313" key="7">
    <source>
        <dbReference type="EMBL" id="QIH44450.1"/>
    </source>
</evidence>
<comment type="subcellular location">
    <subcellularLocation>
        <location evidence="1">Membrane</location>
        <topology evidence="1">Multi-pass membrane protein</topology>
    </subcellularLocation>
</comment>
<evidence type="ECO:0000256" key="3">
    <source>
        <dbReference type="ARBA" id="ARBA00022989"/>
    </source>
</evidence>
<dbReference type="SUPFAM" id="SSF103481">
    <property type="entry name" value="Multidrug resistance efflux transporter EmrE"/>
    <property type="match status" value="2"/>
</dbReference>
<feature type="transmembrane region" description="Helical" evidence="5">
    <location>
        <begin position="58"/>
        <end position="80"/>
    </location>
</feature>
<dbReference type="Gene3D" id="1.10.3730.20">
    <property type="match status" value="1"/>
</dbReference>
<feature type="transmembrane region" description="Helical" evidence="5">
    <location>
        <begin position="243"/>
        <end position="263"/>
    </location>
</feature>
<feature type="transmembrane region" description="Helical" evidence="5">
    <location>
        <begin position="33"/>
        <end position="51"/>
    </location>
</feature>
<dbReference type="PANTHER" id="PTHR32322">
    <property type="entry name" value="INNER MEMBRANE TRANSPORTER"/>
    <property type="match status" value="1"/>
</dbReference>